<feature type="domain" description="SET" evidence="1">
    <location>
        <begin position="11"/>
        <end position="323"/>
    </location>
</feature>
<dbReference type="SUPFAM" id="SSF82199">
    <property type="entry name" value="SET domain"/>
    <property type="match status" value="1"/>
</dbReference>
<gene>
    <name evidence="2" type="ORF">EJ04DRAFT_555064</name>
</gene>
<dbReference type="PANTHER" id="PTHR12197">
    <property type="entry name" value="HISTONE-LYSINE N-METHYLTRANSFERASE SMYD"/>
    <property type="match status" value="1"/>
</dbReference>
<sequence length="355" mass="39655">MHPPSGAPTSPLFSIRQTPHSGRAVFATQDIPPDTLLWRASDLTLAVLLREYRREVCGHCFSYEHGRDLSTRDRSIGFSFCNDTCAAAWRHSAGEIGIQAWTAVEKLVKHRSKEDDEMVYPDQARPKPAAIATAWDTVGAQASLIRVAREGERDQEPNVPNAAGVKVTKQHRRAVQKALLNPLRPDSLAFFVSGLLWHYNRPHEWSHLTALAPDPTPYHSFADLAAFTQTYLHLLCVLPLPLLALCAPDTLVALSRHDGHNSFGIRSLEDDGAEFFGYGCWPGASYFNHSCAPNVGKRRVGREWEFRSCGMVGRGEELCISYLSGEERGWSKGRRMGVLRRNWGFESLHASLLIQ</sequence>
<dbReference type="OrthoDB" id="1028014at2759"/>
<dbReference type="PANTHER" id="PTHR12197:SF294">
    <property type="entry name" value="POTENTIAL PROTEIN LYSINE METHYLTRANSFERASE SET6"/>
    <property type="match status" value="1"/>
</dbReference>
<dbReference type="Proteomes" id="UP000799444">
    <property type="component" value="Unassembled WGS sequence"/>
</dbReference>
<dbReference type="Pfam" id="PF00856">
    <property type="entry name" value="SET"/>
    <property type="match status" value="1"/>
</dbReference>
<dbReference type="EMBL" id="ML996206">
    <property type="protein sequence ID" value="KAF2730916.1"/>
    <property type="molecule type" value="Genomic_DNA"/>
</dbReference>
<accession>A0A9P4QTZ8</accession>
<comment type="caution">
    <text evidence="2">The sequence shown here is derived from an EMBL/GenBank/DDBJ whole genome shotgun (WGS) entry which is preliminary data.</text>
</comment>
<keyword evidence="3" id="KW-1185">Reference proteome</keyword>
<proteinExistence type="predicted"/>
<organism evidence="2 3">
    <name type="scientific">Polyplosphaeria fusca</name>
    <dbReference type="NCBI Taxonomy" id="682080"/>
    <lineage>
        <taxon>Eukaryota</taxon>
        <taxon>Fungi</taxon>
        <taxon>Dikarya</taxon>
        <taxon>Ascomycota</taxon>
        <taxon>Pezizomycotina</taxon>
        <taxon>Dothideomycetes</taxon>
        <taxon>Pleosporomycetidae</taxon>
        <taxon>Pleosporales</taxon>
        <taxon>Tetraplosphaeriaceae</taxon>
        <taxon>Polyplosphaeria</taxon>
    </lineage>
</organism>
<evidence type="ECO:0000259" key="1">
    <source>
        <dbReference type="PROSITE" id="PS50280"/>
    </source>
</evidence>
<dbReference type="AlphaFoldDB" id="A0A9P4QTZ8"/>
<evidence type="ECO:0000313" key="2">
    <source>
        <dbReference type="EMBL" id="KAF2730916.1"/>
    </source>
</evidence>
<dbReference type="Gene3D" id="2.170.270.10">
    <property type="entry name" value="SET domain"/>
    <property type="match status" value="1"/>
</dbReference>
<dbReference type="GO" id="GO:0005634">
    <property type="term" value="C:nucleus"/>
    <property type="evidence" value="ECO:0007669"/>
    <property type="project" value="TreeGrafter"/>
</dbReference>
<dbReference type="InterPro" id="IPR001214">
    <property type="entry name" value="SET_dom"/>
</dbReference>
<name>A0A9P4QTZ8_9PLEO</name>
<evidence type="ECO:0000313" key="3">
    <source>
        <dbReference type="Proteomes" id="UP000799444"/>
    </source>
</evidence>
<dbReference type="PROSITE" id="PS50280">
    <property type="entry name" value="SET"/>
    <property type="match status" value="1"/>
</dbReference>
<dbReference type="InterPro" id="IPR050869">
    <property type="entry name" value="H3K4_H4K5_MeTrfase"/>
</dbReference>
<reference evidence="2" key="1">
    <citation type="journal article" date="2020" name="Stud. Mycol.">
        <title>101 Dothideomycetes genomes: a test case for predicting lifestyles and emergence of pathogens.</title>
        <authorList>
            <person name="Haridas S."/>
            <person name="Albert R."/>
            <person name="Binder M."/>
            <person name="Bloem J."/>
            <person name="Labutti K."/>
            <person name="Salamov A."/>
            <person name="Andreopoulos B."/>
            <person name="Baker S."/>
            <person name="Barry K."/>
            <person name="Bills G."/>
            <person name="Bluhm B."/>
            <person name="Cannon C."/>
            <person name="Castanera R."/>
            <person name="Culley D."/>
            <person name="Daum C."/>
            <person name="Ezra D."/>
            <person name="Gonzalez J."/>
            <person name="Henrissat B."/>
            <person name="Kuo A."/>
            <person name="Liang C."/>
            <person name="Lipzen A."/>
            <person name="Lutzoni F."/>
            <person name="Magnuson J."/>
            <person name="Mondo S."/>
            <person name="Nolan M."/>
            <person name="Ohm R."/>
            <person name="Pangilinan J."/>
            <person name="Park H.-J."/>
            <person name="Ramirez L."/>
            <person name="Alfaro M."/>
            <person name="Sun H."/>
            <person name="Tritt A."/>
            <person name="Yoshinaga Y."/>
            <person name="Zwiers L.-H."/>
            <person name="Turgeon B."/>
            <person name="Goodwin S."/>
            <person name="Spatafora J."/>
            <person name="Crous P."/>
            <person name="Grigoriev I."/>
        </authorList>
    </citation>
    <scope>NUCLEOTIDE SEQUENCE</scope>
    <source>
        <strain evidence="2">CBS 125425</strain>
    </source>
</reference>
<dbReference type="InterPro" id="IPR046341">
    <property type="entry name" value="SET_dom_sf"/>
</dbReference>
<protein>
    <recommendedName>
        <fullName evidence="1">SET domain-containing protein</fullName>
    </recommendedName>
</protein>